<evidence type="ECO:0000313" key="1">
    <source>
        <dbReference type="EMBL" id="GGL66313.1"/>
    </source>
</evidence>
<dbReference type="Proteomes" id="UP000613840">
    <property type="component" value="Unassembled WGS sequence"/>
</dbReference>
<keyword evidence="2" id="KW-1185">Reference proteome</keyword>
<reference evidence="1" key="1">
    <citation type="journal article" date="2014" name="Int. J. Syst. Evol. Microbiol.">
        <title>Complete genome sequence of Corynebacterium casei LMG S-19264T (=DSM 44701T), isolated from a smear-ripened cheese.</title>
        <authorList>
            <consortium name="US DOE Joint Genome Institute (JGI-PGF)"/>
            <person name="Walter F."/>
            <person name="Albersmeier A."/>
            <person name="Kalinowski J."/>
            <person name="Ruckert C."/>
        </authorList>
    </citation>
    <scope>NUCLEOTIDE SEQUENCE</scope>
    <source>
        <strain evidence="1">CGMCC 4.7306</strain>
    </source>
</reference>
<sequence>MAKFRAVTGIESLQIRPFAMDDVDRWARTELQRAQLQDALENSGDYLAAVMSDGRIVGKIGIRYDEHPGAGNLFQFDVVEELRGRASALR</sequence>
<gene>
    <name evidence="1" type="ORF">GCM10011575_26050</name>
</gene>
<accession>A0A917W629</accession>
<proteinExistence type="predicted"/>
<dbReference type="InterPro" id="IPR016181">
    <property type="entry name" value="Acyl_CoA_acyltransferase"/>
</dbReference>
<reference evidence="1" key="2">
    <citation type="submission" date="2020-09" db="EMBL/GenBank/DDBJ databases">
        <authorList>
            <person name="Sun Q."/>
            <person name="Zhou Y."/>
        </authorList>
    </citation>
    <scope>NUCLEOTIDE SEQUENCE</scope>
    <source>
        <strain evidence="1">CGMCC 4.7306</strain>
    </source>
</reference>
<evidence type="ECO:0000313" key="2">
    <source>
        <dbReference type="Proteomes" id="UP000613840"/>
    </source>
</evidence>
<organism evidence="1 2">
    <name type="scientific">Microlunatus endophyticus</name>
    <dbReference type="NCBI Taxonomy" id="1716077"/>
    <lineage>
        <taxon>Bacteria</taxon>
        <taxon>Bacillati</taxon>
        <taxon>Actinomycetota</taxon>
        <taxon>Actinomycetes</taxon>
        <taxon>Propionibacteriales</taxon>
        <taxon>Propionibacteriaceae</taxon>
        <taxon>Microlunatus</taxon>
    </lineage>
</organism>
<dbReference type="Gene3D" id="3.40.630.30">
    <property type="match status" value="1"/>
</dbReference>
<dbReference type="EMBL" id="BMMZ01000006">
    <property type="protein sequence ID" value="GGL66313.1"/>
    <property type="molecule type" value="Genomic_DNA"/>
</dbReference>
<dbReference type="AlphaFoldDB" id="A0A917W629"/>
<protein>
    <submittedName>
        <fullName evidence="1">Uncharacterized protein</fullName>
    </submittedName>
</protein>
<name>A0A917W629_9ACTN</name>
<comment type="caution">
    <text evidence="1">The sequence shown here is derived from an EMBL/GenBank/DDBJ whole genome shotgun (WGS) entry which is preliminary data.</text>
</comment>
<dbReference type="SUPFAM" id="SSF55729">
    <property type="entry name" value="Acyl-CoA N-acyltransferases (Nat)"/>
    <property type="match status" value="1"/>
</dbReference>